<comment type="similarity">
    <text evidence="4">Belongs to the NRP synthetase family.</text>
</comment>
<name>A0A9W9VHZ0_9EURO</name>
<accession>A0A9W9VHZ0</accession>
<proteinExistence type="inferred from homology"/>
<evidence type="ECO:0000256" key="2">
    <source>
        <dbReference type="ARBA" id="ARBA00022553"/>
    </source>
</evidence>
<organism evidence="6 7">
    <name type="scientific">Penicillium cataractarum</name>
    <dbReference type="NCBI Taxonomy" id="2100454"/>
    <lineage>
        <taxon>Eukaryota</taxon>
        <taxon>Fungi</taxon>
        <taxon>Dikarya</taxon>
        <taxon>Ascomycota</taxon>
        <taxon>Pezizomycotina</taxon>
        <taxon>Eurotiomycetes</taxon>
        <taxon>Eurotiomycetidae</taxon>
        <taxon>Eurotiales</taxon>
        <taxon>Aspergillaceae</taxon>
        <taxon>Penicillium</taxon>
    </lineage>
</organism>
<comment type="caution">
    <text evidence="6">The sequence shown here is derived from an EMBL/GenBank/DDBJ whole genome shotgun (WGS) entry which is preliminary data.</text>
</comment>
<dbReference type="CDD" id="cd05918">
    <property type="entry name" value="A_NRPS_SidN3_like"/>
    <property type="match status" value="1"/>
</dbReference>
<dbReference type="SUPFAM" id="SSF56801">
    <property type="entry name" value="Acetyl-CoA synthetase-like"/>
    <property type="match status" value="1"/>
</dbReference>
<dbReference type="AlphaFoldDB" id="A0A9W9VHZ0"/>
<dbReference type="GO" id="GO:0043041">
    <property type="term" value="P:amino acid activation for nonribosomal peptide biosynthetic process"/>
    <property type="evidence" value="ECO:0007669"/>
    <property type="project" value="TreeGrafter"/>
</dbReference>
<evidence type="ECO:0000259" key="5">
    <source>
        <dbReference type="PROSITE" id="PS50075"/>
    </source>
</evidence>
<keyword evidence="3" id="KW-0436">Ligase</keyword>
<dbReference type="GO" id="GO:0044550">
    <property type="term" value="P:secondary metabolite biosynthetic process"/>
    <property type="evidence" value="ECO:0007669"/>
    <property type="project" value="TreeGrafter"/>
</dbReference>
<keyword evidence="2" id="KW-0597">Phosphoprotein</keyword>
<dbReference type="GO" id="GO:0005737">
    <property type="term" value="C:cytoplasm"/>
    <property type="evidence" value="ECO:0007669"/>
    <property type="project" value="TreeGrafter"/>
</dbReference>
<dbReference type="FunFam" id="3.40.50.12780:FF:000014">
    <property type="entry name" value="Nonribosomal peptide synthetase 1"/>
    <property type="match status" value="1"/>
</dbReference>
<keyword evidence="7" id="KW-1185">Reference proteome</keyword>
<dbReference type="PROSITE" id="PS50075">
    <property type="entry name" value="CARRIER"/>
    <property type="match status" value="1"/>
</dbReference>
<dbReference type="SMART" id="SM00823">
    <property type="entry name" value="PKS_PP"/>
    <property type="match status" value="1"/>
</dbReference>
<dbReference type="Pfam" id="PF00668">
    <property type="entry name" value="Condensation"/>
    <property type="match status" value="1"/>
</dbReference>
<dbReference type="Proteomes" id="UP001147782">
    <property type="component" value="Unassembled WGS sequence"/>
</dbReference>
<dbReference type="GO" id="GO:0016874">
    <property type="term" value="F:ligase activity"/>
    <property type="evidence" value="ECO:0007669"/>
    <property type="project" value="UniProtKB-KW"/>
</dbReference>
<dbReference type="GO" id="GO:0031177">
    <property type="term" value="F:phosphopantetheine binding"/>
    <property type="evidence" value="ECO:0007669"/>
    <property type="project" value="InterPro"/>
</dbReference>
<dbReference type="Pfam" id="PF00501">
    <property type="entry name" value="AMP-binding"/>
    <property type="match status" value="1"/>
</dbReference>
<dbReference type="PROSITE" id="PS00012">
    <property type="entry name" value="PHOSPHOPANTETHEINE"/>
    <property type="match status" value="1"/>
</dbReference>
<dbReference type="GeneID" id="81434662"/>
<dbReference type="SUPFAM" id="SSF47336">
    <property type="entry name" value="ACP-like"/>
    <property type="match status" value="1"/>
</dbReference>
<dbReference type="InterPro" id="IPR023213">
    <property type="entry name" value="CAT-like_dom_sf"/>
</dbReference>
<protein>
    <recommendedName>
        <fullName evidence="5">Carrier domain-containing protein</fullName>
    </recommendedName>
</protein>
<evidence type="ECO:0000256" key="4">
    <source>
        <dbReference type="ARBA" id="ARBA00029454"/>
    </source>
</evidence>
<dbReference type="InterPro" id="IPR000873">
    <property type="entry name" value="AMP-dep_synth/lig_dom"/>
</dbReference>
<dbReference type="PANTHER" id="PTHR45527:SF16">
    <property type="entry name" value="NONRIBOSOMAL PEPTIDE SYNTHASE ATNA-RELATED"/>
    <property type="match status" value="1"/>
</dbReference>
<evidence type="ECO:0000256" key="1">
    <source>
        <dbReference type="ARBA" id="ARBA00022450"/>
    </source>
</evidence>
<dbReference type="SUPFAM" id="SSF52777">
    <property type="entry name" value="CoA-dependent acyltransferases"/>
    <property type="match status" value="2"/>
</dbReference>
<dbReference type="Gene3D" id="3.30.300.30">
    <property type="match status" value="1"/>
</dbReference>
<dbReference type="EMBL" id="JAPZBS010000002">
    <property type="protein sequence ID" value="KAJ5380126.1"/>
    <property type="molecule type" value="Genomic_DNA"/>
</dbReference>
<dbReference type="InterPro" id="IPR010071">
    <property type="entry name" value="AA_adenyl_dom"/>
</dbReference>
<evidence type="ECO:0000313" key="6">
    <source>
        <dbReference type="EMBL" id="KAJ5380126.1"/>
    </source>
</evidence>
<dbReference type="PANTHER" id="PTHR45527">
    <property type="entry name" value="NONRIBOSOMAL PEPTIDE SYNTHETASE"/>
    <property type="match status" value="1"/>
</dbReference>
<dbReference type="InterPro" id="IPR020806">
    <property type="entry name" value="PKS_PP-bd"/>
</dbReference>
<dbReference type="InterPro" id="IPR042099">
    <property type="entry name" value="ANL_N_sf"/>
</dbReference>
<reference evidence="6" key="1">
    <citation type="submission" date="2022-11" db="EMBL/GenBank/DDBJ databases">
        <authorList>
            <person name="Petersen C."/>
        </authorList>
    </citation>
    <scope>NUCLEOTIDE SEQUENCE</scope>
    <source>
        <strain evidence="6">IBT 29864</strain>
    </source>
</reference>
<evidence type="ECO:0000313" key="7">
    <source>
        <dbReference type="Proteomes" id="UP001147782"/>
    </source>
</evidence>
<dbReference type="Pfam" id="PF00550">
    <property type="entry name" value="PP-binding"/>
    <property type="match status" value="1"/>
</dbReference>
<dbReference type="Gene3D" id="3.40.50.12780">
    <property type="entry name" value="N-terminal domain of ligase-like"/>
    <property type="match status" value="1"/>
</dbReference>
<dbReference type="Gene3D" id="1.10.1200.10">
    <property type="entry name" value="ACP-like"/>
    <property type="match status" value="1"/>
</dbReference>
<dbReference type="InterPro" id="IPR045851">
    <property type="entry name" value="AMP-bd_C_sf"/>
</dbReference>
<dbReference type="InterPro" id="IPR036736">
    <property type="entry name" value="ACP-like_sf"/>
</dbReference>
<dbReference type="OrthoDB" id="416786at2759"/>
<dbReference type="RefSeq" id="XP_056557697.1">
    <property type="nucleotide sequence ID" value="XM_056695485.1"/>
</dbReference>
<dbReference type="Gene3D" id="3.30.559.30">
    <property type="entry name" value="Nonribosomal peptide synthetase, condensation domain"/>
    <property type="match status" value="1"/>
</dbReference>
<dbReference type="InterPro" id="IPR006162">
    <property type="entry name" value="Ppantetheine_attach_site"/>
</dbReference>
<dbReference type="Gene3D" id="3.30.559.10">
    <property type="entry name" value="Chloramphenicol acetyltransferase-like domain"/>
    <property type="match status" value="1"/>
</dbReference>
<gene>
    <name evidence="6" type="ORF">N7496_002554</name>
</gene>
<keyword evidence="1" id="KW-0596">Phosphopantetheine</keyword>
<feature type="domain" description="Carrier" evidence="5">
    <location>
        <begin position="584"/>
        <end position="660"/>
    </location>
</feature>
<dbReference type="InterPro" id="IPR009081">
    <property type="entry name" value="PP-bd_ACP"/>
</dbReference>
<dbReference type="NCBIfam" id="TIGR01733">
    <property type="entry name" value="AA-adenyl-dom"/>
    <property type="match status" value="1"/>
</dbReference>
<reference evidence="6" key="2">
    <citation type="journal article" date="2023" name="IMA Fungus">
        <title>Comparative genomic study of the Penicillium genus elucidates a diverse pangenome and 15 lateral gene transfer events.</title>
        <authorList>
            <person name="Petersen C."/>
            <person name="Sorensen T."/>
            <person name="Nielsen M.R."/>
            <person name="Sondergaard T.E."/>
            <person name="Sorensen J.L."/>
            <person name="Fitzpatrick D.A."/>
            <person name="Frisvad J.C."/>
            <person name="Nielsen K.L."/>
        </authorList>
    </citation>
    <scope>NUCLEOTIDE SEQUENCE</scope>
    <source>
        <strain evidence="6">IBT 29864</strain>
    </source>
</reference>
<dbReference type="InterPro" id="IPR001242">
    <property type="entry name" value="Condensation_dom"/>
</dbReference>
<sequence length="1102" mass="120796">MARTLRHILPQVIKHPHAYLRELDMLTEREKACLRSWNSALPASPKACVHDAILENCLNLSDRPAVSAWDGELTYHDLYELSTSLAIHLRALDLPQGTIIPLCFEKSKWAIVAALGTLRSGAAYVFVDPDSPHSRKVTICEDINAKVMLCSPAQLPKAEKLVPQAITVETVTQDTPIKANGATVTLPSVKFDDPVYAVFTSGSTGRPKGVVIEHGGFFQRAMANGPDLSLSCETRVLQFASFVFDVANRDILYTLIFGGCICIPSESQRSNDLAGFINQKEVNWISITPSVAKLMQPSAIPTVRHMVSCGEAMTSNMIAEWADSLQLINAYGPSEATTISSIQTDCTAKTCPTNIGKGSGSVLWIVDPAEYNRLVPIGAIGELVIESPSVGKGYINRPVETKSSFLSTTSWLPLFRNGDPAMRLYKTGDLVQYDTDGNIQFRGRKDAQVKIRGQRVDLGEIEHWIQKCIPPGKELKTVVEFITPLGRDTGLLVVFLAPCGTQGSRLQEIQADVRTFISGMTDALSQNLPEYMIPRVVYPVENIPMTATGKTHRQRLRQVGESLTIEELMSPLQSSSTAEPLSESLRDPIGQMMLRLWASALGVNPSSIGSHDSFLGLGGDSIMAIRVTTQARSEGIDLSVADMMEYKTLGDLVESLLGRPRICHTAMHTEPFSLVDLAISSGIREKDSGDIIDILPTTEAQNFFLTQWTVSCYTCMLQGEIDVSRLHAACKAVVARHSILRTFFAKVGPRFMQVLLNSFDPPFDQHKADTSLEAACPVAVERIIAETTPISTRPIVGFTLISETSQRHALLIRVSHAQYDGNTSPIFFRDISVAYNNVQGVLPTATPFSRYLYARSMAPSDKVFDFWRQNFQGASMTVLGPSILNGSQSSPETRIIAPASGPLPASLGDLTVPTLINAAISLLLADLIKHEDVIFGTVMDTRTLGFPGIETTLGPCININPLRAQFNRNMTFRELCYSLQSQYAKVTRYAYSDLSDIVANCTDWHPETKLGCIVNHLRPDEGPAPLSLDGTRCTFFKKTAYITLSQQVLFRCITGRDRLDIQVLTSSTMMNSAMAQSLADRLVTGVRVLANSPDIPIEKLSI</sequence>
<evidence type="ECO:0000256" key="3">
    <source>
        <dbReference type="ARBA" id="ARBA00022598"/>
    </source>
</evidence>